<dbReference type="Gene3D" id="2.130.10.10">
    <property type="entry name" value="YVTN repeat-like/Quinoprotein amine dehydrogenase"/>
    <property type="match status" value="2"/>
</dbReference>
<dbReference type="InterPro" id="IPR015943">
    <property type="entry name" value="WD40/YVTN_repeat-like_dom_sf"/>
</dbReference>
<proteinExistence type="predicted"/>
<reference evidence="2 3" key="2">
    <citation type="journal article" date="2013" name="Genome Announc.">
        <title>Genome Sequence of Growth-Improving Paenibacillus mucilaginosus Strain KNP414.</title>
        <authorList>
            <person name="Lu J.J."/>
            <person name="Wang J.F."/>
            <person name="Hu X.F."/>
        </authorList>
    </citation>
    <scope>NUCLEOTIDE SEQUENCE [LARGE SCALE GENOMIC DNA]</scope>
    <source>
        <strain evidence="2 3">KNP414</strain>
    </source>
</reference>
<dbReference type="PATRIC" id="fig|1036673.3.peg.4877"/>
<dbReference type="Proteomes" id="UP000006620">
    <property type="component" value="Chromosome"/>
</dbReference>
<name>F8FE31_PAEMK</name>
<feature type="compositionally biased region" description="Low complexity" evidence="1">
    <location>
        <begin position="66"/>
        <end position="82"/>
    </location>
</feature>
<protein>
    <recommendedName>
        <fullName evidence="4">Photosynthesis system II assembly factor Ycf48/Hcf136-like domain-containing protein</fullName>
    </recommendedName>
</protein>
<dbReference type="KEGG" id="pms:KNP414_05266"/>
<organism evidence="2 3">
    <name type="scientific">Paenibacillus mucilaginosus (strain KNP414)</name>
    <dbReference type="NCBI Taxonomy" id="1036673"/>
    <lineage>
        <taxon>Bacteria</taxon>
        <taxon>Bacillati</taxon>
        <taxon>Bacillota</taxon>
        <taxon>Bacilli</taxon>
        <taxon>Bacillales</taxon>
        <taxon>Paenibacillaceae</taxon>
        <taxon>Paenibacillus</taxon>
    </lineage>
</organism>
<dbReference type="CDD" id="cd15482">
    <property type="entry name" value="Sialidase_non-viral"/>
    <property type="match status" value="1"/>
</dbReference>
<dbReference type="AlphaFoldDB" id="F8FE31"/>
<dbReference type="SUPFAM" id="SSF50939">
    <property type="entry name" value="Sialidases"/>
    <property type="match status" value="1"/>
</dbReference>
<evidence type="ECO:0000313" key="3">
    <source>
        <dbReference type="Proteomes" id="UP000006620"/>
    </source>
</evidence>
<gene>
    <name evidence="2" type="ordered locus">KNP414_05266</name>
</gene>
<accession>F8FE31</accession>
<dbReference type="PANTHER" id="PTHR47199">
    <property type="entry name" value="PHOTOSYSTEM II STABILITY/ASSEMBLY FACTOR HCF136, CHLOROPLASTIC"/>
    <property type="match status" value="1"/>
</dbReference>
<feature type="region of interest" description="Disordered" evidence="1">
    <location>
        <begin position="52"/>
        <end position="85"/>
    </location>
</feature>
<sequence length="449" mass="47972">MLTYPKMMSRPRCGRSLLARLRKEHRRPAGALPPLALTLLLILGGCGQTAGMPPDSTASAPPKTQAAPSAGGHGAASAAPAPEGKRQIQARLTGFRALDEGTAYAWGLASGGHLRLYRTEDGGTTWAEAASPLAAESTADPGPEAFRVPDRKHLVYLSAGHSLPASLAISADGGRSWKSGTLPEEASGGEAVFTSKHHGYLVTQPDAAMGSSQKRIYETADGGFTWALVMDNASLIQRPEEKAGVLPLAGFANRGIAFRGDSDGWLPLESRTPGKVTLFRTKDKARTWHEVSLEVSSRDGQGQPQITGAPVFWDSEARGGWMPYEFRHGETVSLGAYFTSDGGETWQLKAFGPETDVRAALRSTGLTFLSAREGWMWNGAHLLHTADGGASWEVLGGSGVWEDTLESFPELLRLEFVSPLDGWALVRSEKGDASRLLKTRDGGKTWVVL</sequence>
<dbReference type="RefSeq" id="WP_013918943.1">
    <property type="nucleotide sequence ID" value="NC_015690.1"/>
</dbReference>
<dbReference type="PANTHER" id="PTHR47199:SF2">
    <property type="entry name" value="PHOTOSYSTEM II STABILITY_ASSEMBLY FACTOR HCF136, CHLOROPLASTIC"/>
    <property type="match status" value="1"/>
</dbReference>
<dbReference type="InterPro" id="IPR036278">
    <property type="entry name" value="Sialidase_sf"/>
</dbReference>
<reference evidence="3" key="1">
    <citation type="submission" date="2011-06" db="EMBL/GenBank/DDBJ databases">
        <title>Complete genome sequence of Paenibacillus mucilaginosus KNP414.</title>
        <authorList>
            <person name="Wang J."/>
            <person name="Hu S."/>
            <person name="Hu X."/>
            <person name="Zhang B."/>
            <person name="Dong D."/>
            <person name="Zhang S."/>
            <person name="Zhao K."/>
            <person name="Wu D."/>
        </authorList>
    </citation>
    <scope>NUCLEOTIDE SEQUENCE [LARGE SCALE GENOMIC DNA]</scope>
    <source>
        <strain evidence="3">KNP414</strain>
    </source>
</reference>
<dbReference type="HOGENOM" id="CLU_660301_0_0_9"/>
<evidence type="ECO:0008006" key="4">
    <source>
        <dbReference type="Google" id="ProtNLM"/>
    </source>
</evidence>
<evidence type="ECO:0000313" key="2">
    <source>
        <dbReference type="EMBL" id="AEI43790.1"/>
    </source>
</evidence>
<dbReference type="EMBL" id="CP002869">
    <property type="protein sequence ID" value="AEI43790.1"/>
    <property type="molecule type" value="Genomic_DNA"/>
</dbReference>
<evidence type="ECO:0000256" key="1">
    <source>
        <dbReference type="SAM" id="MobiDB-lite"/>
    </source>
</evidence>